<dbReference type="EMBL" id="BAAAJX010000003">
    <property type="protein sequence ID" value="GAA1492593.1"/>
    <property type="molecule type" value="Genomic_DNA"/>
</dbReference>
<feature type="transmembrane region" description="Helical" evidence="1">
    <location>
        <begin position="124"/>
        <end position="141"/>
    </location>
</feature>
<dbReference type="Pfam" id="PF04332">
    <property type="entry name" value="DUF475"/>
    <property type="match status" value="1"/>
</dbReference>
<evidence type="ECO:0000256" key="1">
    <source>
        <dbReference type="SAM" id="Phobius"/>
    </source>
</evidence>
<feature type="transmembrane region" description="Helical" evidence="1">
    <location>
        <begin position="337"/>
        <end position="356"/>
    </location>
</feature>
<comment type="caution">
    <text evidence="2">The sequence shown here is derived from an EMBL/GenBank/DDBJ whole genome shotgun (WGS) entry which is preliminary data.</text>
</comment>
<sequence length="376" mass="40468">MFLKTFGWSLAITVLALAIALVYGGWSAVIITAILGVLEISLSFDNAVVNARILERMNPFWQKMFLTVGIVIAVFGMRVLFPLLIVGVTASLNPVEAVQLALEKGPIDEPGTYAYLLHEAHPQIAAFGGMFLLMIFLDFMFEERDILWLRWLERPLLFIGKLPMVNVIVALVLLAVAGTTAGDHQSTVLIAGIAGLVTYFLVTGLGGLFDVDDPEDDGNSFESTGEMVAEANRISNKRRVGNVAGKAAFLLFLYLEVIDASFSFDGVIGAFAITADPIIIALGLGLIGALFVRSLTVFLVRQGTLDEFEYLDHGAHWAIGALAAILLVTITTEVNEVVTGLIGVVFILAAFISSVVRNKNKADDHESADDHAAVAS</sequence>
<proteinExistence type="predicted"/>
<dbReference type="Proteomes" id="UP001501742">
    <property type="component" value="Unassembled WGS sequence"/>
</dbReference>
<name>A0ABP4K1D6_9MICO</name>
<feature type="transmembrane region" description="Helical" evidence="1">
    <location>
        <begin position="278"/>
        <end position="301"/>
    </location>
</feature>
<dbReference type="NCBIfam" id="NF010613">
    <property type="entry name" value="PRK14013.1-3"/>
    <property type="match status" value="1"/>
</dbReference>
<dbReference type="PANTHER" id="PTHR30238:SF4">
    <property type="entry name" value="SLL1022 PROTEIN"/>
    <property type="match status" value="1"/>
</dbReference>
<dbReference type="InterPro" id="IPR007427">
    <property type="entry name" value="DUF475"/>
</dbReference>
<dbReference type="RefSeq" id="WP_204607795.1">
    <property type="nucleotide sequence ID" value="NZ_BAAAJX010000003.1"/>
</dbReference>
<dbReference type="PANTHER" id="PTHR30238">
    <property type="entry name" value="MEMBRANE BOUND PREDICTED REDOX MODULATOR"/>
    <property type="match status" value="1"/>
</dbReference>
<keyword evidence="1" id="KW-0472">Membrane</keyword>
<feature type="transmembrane region" description="Helical" evidence="1">
    <location>
        <begin position="30"/>
        <end position="53"/>
    </location>
</feature>
<protein>
    <submittedName>
        <fullName evidence="2">DUF475 domain-containing protein</fullName>
    </submittedName>
</protein>
<organism evidence="2 3">
    <name type="scientific">Curtobacterium herbarum</name>
    <dbReference type="NCBI Taxonomy" id="150122"/>
    <lineage>
        <taxon>Bacteria</taxon>
        <taxon>Bacillati</taxon>
        <taxon>Actinomycetota</taxon>
        <taxon>Actinomycetes</taxon>
        <taxon>Micrococcales</taxon>
        <taxon>Microbacteriaceae</taxon>
        <taxon>Curtobacterium</taxon>
    </lineage>
</organism>
<feature type="transmembrane region" description="Helical" evidence="1">
    <location>
        <begin position="313"/>
        <end position="331"/>
    </location>
</feature>
<keyword evidence="1" id="KW-0812">Transmembrane</keyword>
<feature type="transmembrane region" description="Helical" evidence="1">
    <location>
        <begin position="65"/>
        <end position="85"/>
    </location>
</feature>
<keyword evidence="1" id="KW-1133">Transmembrane helix</keyword>
<accession>A0ABP4K1D6</accession>
<feature type="transmembrane region" description="Helical" evidence="1">
    <location>
        <begin position="247"/>
        <end position="272"/>
    </location>
</feature>
<feature type="transmembrane region" description="Helical" evidence="1">
    <location>
        <begin position="188"/>
        <end position="209"/>
    </location>
</feature>
<feature type="transmembrane region" description="Helical" evidence="1">
    <location>
        <begin position="162"/>
        <end position="182"/>
    </location>
</feature>
<evidence type="ECO:0000313" key="2">
    <source>
        <dbReference type="EMBL" id="GAA1492593.1"/>
    </source>
</evidence>
<evidence type="ECO:0000313" key="3">
    <source>
        <dbReference type="Proteomes" id="UP001501742"/>
    </source>
</evidence>
<keyword evidence="3" id="KW-1185">Reference proteome</keyword>
<reference evidence="3" key="1">
    <citation type="journal article" date="2019" name="Int. J. Syst. Evol. Microbiol.">
        <title>The Global Catalogue of Microorganisms (GCM) 10K type strain sequencing project: providing services to taxonomists for standard genome sequencing and annotation.</title>
        <authorList>
            <consortium name="The Broad Institute Genomics Platform"/>
            <consortium name="The Broad Institute Genome Sequencing Center for Infectious Disease"/>
            <person name="Wu L."/>
            <person name="Ma J."/>
        </authorList>
    </citation>
    <scope>NUCLEOTIDE SEQUENCE [LARGE SCALE GENOMIC DNA]</scope>
    <source>
        <strain evidence="3">JCM 12140</strain>
    </source>
</reference>
<gene>
    <name evidence="2" type="ORF">GCM10009627_09390</name>
</gene>